<sequence>MTLGILHSISYFSPAAQTWVPATTHTTQQPVVAQSSATANPLEHRFDLVTWNIDYSSVQPSRRCLALLKHVLDGGAPDILCLQEVTPVVRAAILGSAEIRATFLATDAGPEAQYRIFENMTLLSRKRFACGQDD</sequence>
<dbReference type="AlphaFoldDB" id="A0A0C4DNP0"/>
<dbReference type="eggNOG" id="ENOG502RX1P">
    <property type="taxonomic scope" value="Eukaryota"/>
</dbReference>
<protein>
    <recommendedName>
        <fullName evidence="4">Endonuclease/exonuclease/phosphatase domain-containing protein</fullName>
    </recommendedName>
</protein>
<dbReference type="EMBL" id="GL876966">
    <property type="protein sequence ID" value="KLU82362.1"/>
    <property type="molecule type" value="Genomic_DNA"/>
</dbReference>
<dbReference type="OrthoDB" id="9975959at2759"/>
<reference evidence="1" key="3">
    <citation type="submission" date="2011-03" db="EMBL/GenBank/DDBJ databases">
        <title>Annotation of Magnaporthe poae ATCC 64411.</title>
        <authorList>
            <person name="Ma L.-J."/>
            <person name="Dead R."/>
            <person name="Young S.K."/>
            <person name="Zeng Q."/>
            <person name="Gargeya S."/>
            <person name="Fitzgerald M."/>
            <person name="Haas B."/>
            <person name="Abouelleil A."/>
            <person name="Alvarado L."/>
            <person name="Arachchi H.M."/>
            <person name="Berlin A."/>
            <person name="Brown A."/>
            <person name="Chapman S.B."/>
            <person name="Chen Z."/>
            <person name="Dunbar C."/>
            <person name="Freedman E."/>
            <person name="Gearin G."/>
            <person name="Gellesch M."/>
            <person name="Goldberg J."/>
            <person name="Griggs A."/>
            <person name="Gujja S."/>
            <person name="Heiman D."/>
            <person name="Howarth C."/>
            <person name="Larson L."/>
            <person name="Lui A."/>
            <person name="MacDonald P.J.P."/>
            <person name="Mehta T."/>
            <person name="Montmayeur A."/>
            <person name="Murphy C."/>
            <person name="Neiman D."/>
            <person name="Pearson M."/>
            <person name="Priest M."/>
            <person name="Roberts A."/>
            <person name="Saif S."/>
            <person name="Shea T."/>
            <person name="Shenoy N."/>
            <person name="Sisk P."/>
            <person name="Stolte C."/>
            <person name="Sykes S."/>
            <person name="Yandava C."/>
            <person name="Wortman J."/>
            <person name="Nusbaum C."/>
            <person name="Birren B."/>
        </authorList>
    </citation>
    <scope>NUCLEOTIDE SEQUENCE</scope>
    <source>
        <strain evidence="1">ATCC 64411</strain>
    </source>
</reference>
<reference evidence="1" key="2">
    <citation type="submission" date="2010-05" db="EMBL/GenBank/DDBJ databases">
        <title>The Genome Sequence of Magnaporthe poae strain ATCC 64411.</title>
        <authorList>
            <consortium name="The Broad Institute Genome Sequencing Platform"/>
            <consortium name="Broad Institute Genome Sequencing Center for Infectious Disease"/>
            <person name="Ma L.-J."/>
            <person name="Dead R."/>
            <person name="Young S."/>
            <person name="Zeng Q."/>
            <person name="Koehrsen M."/>
            <person name="Alvarado L."/>
            <person name="Berlin A."/>
            <person name="Chapman S.B."/>
            <person name="Chen Z."/>
            <person name="Freedman E."/>
            <person name="Gellesch M."/>
            <person name="Goldberg J."/>
            <person name="Griggs A."/>
            <person name="Gujja S."/>
            <person name="Heilman E.R."/>
            <person name="Heiman D."/>
            <person name="Hepburn T."/>
            <person name="Howarth C."/>
            <person name="Jen D."/>
            <person name="Larson L."/>
            <person name="Mehta T."/>
            <person name="Neiman D."/>
            <person name="Pearson M."/>
            <person name="Roberts A."/>
            <person name="Saif S."/>
            <person name="Shea T."/>
            <person name="Shenoy N."/>
            <person name="Sisk P."/>
            <person name="Stolte C."/>
            <person name="Sykes S."/>
            <person name="Walk T."/>
            <person name="White J."/>
            <person name="Yandava C."/>
            <person name="Haas B."/>
            <person name="Nusbaum C."/>
            <person name="Birren B."/>
        </authorList>
    </citation>
    <scope>NUCLEOTIDE SEQUENCE</scope>
    <source>
        <strain evidence="1">ATCC 64411</strain>
    </source>
</reference>
<dbReference type="STRING" id="644358.A0A0C4DNP0"/>
<dbReference type="InterPro" id="IPR036691">
    <property type="entry name" value="Endo/exonu/phosph_ase_sf"/>
</dbReference>
<reference evidence="2" key="4">
    <citation type="journal article" date="2015" name="G3 (Bethesda)">
        <title>Genome sequences of three phytopathogenic species of the Magnaporthaceae family of fungi.</title>
        <authorList>
            <person name="Okagaki L.H."/>
            <person name="Nunes C.C."/>
            <person name="Sailsbery J."/>
            <person name="Clay B."/>
            <person name="Brown D."/>
            <person name="John T."/>
            <person name="Oh Y."/>
            <person name="Young N."/>
            <person name="Fitzgerald M."/>
            <person name="Haas B.J."/>
            <person name="Zeng Q."/>
            <person name="Young S."/>
            <person name="Adiconis X."/>
            <person name="Fan L."/>
            <person name="Levin J.Z."/>
            <person name="Mitchell T.K."/>
            <person name="Okubara P.A."/>
            <person name="Farman M.L."/>
            <person name="Kohn L.M."/>
            <person name="Birren B."/>
            <person name="Ma L.-J."/>
            <person name="Dean R.A."/>
        </authorList>
    </citation>
    <scope>NUCLEOTIDE SEQUENCE</scope>
    <source>
        <strain evidence="2">ATCC 64411 / 73-15</strain>
    </source>
</reference>
<organism evidence="2 3">
    <name type="scientific">Magnaporthiopsis poae (strain ATCC 64411 / 73-15)</name>
    <name type="common">Kentucky bluegrass fungus</name>
    <name type="synonym">Magnaporthe poae</name>
    <dbReference type="NCBI Taxonomy" id="644358"/>
    <lineage>
        <taxon>Eukaryota</taxon>
        <taxon>Fungi</taxon>
        <taxon>Dikarya</taxon>
        <taxon>Ascomycota</taxon>
        <taxon>Pezizomycotina</taxon>
        <taxon>Sordariomycetes</taxon>
        <taxon>Sordariomycetidae</taxon>
        <taxon>Magnaporthales</taxon>
        <taxon>Magnaporthaceae</taxon>
        <taxon>Magnaporthiopsis</taxon>
    </lineage>
</organism>
<evidence type="ECO:0008006" key="4">
    <source>
        <dbReference type="Google" id="ProtNLM"/>
    </source>
</evidence>
<reference evidence="3" key="1">
    <citation type="submission" date="2010-05" db="EMBL/GenBank/DDBJ databases">
        <title>The genome sequence of Magnaporthe poae strain ATCC 64411.</title>
        <authorList>
            <person name="Ma L.-J."/>
            <person name="Dead R."/>
            <person name="Young S."/>
            <person name="Zeng Q."/>
            <person name="Koehrsen M."/>
            <person name="Alvarado L."/>
            <person name="Berlin A."/>
            <person name="Chapman S.B."/>
            <person name="Chen Z."/>
            <person name="Freedman E."/>
            <person name="Gellesch M."/>
            <person name="Goldberg J."/>
            <person name="Griggs A."/>
            <person name="Gujja S."/>
            <person name="Heilman E.R."/>
            <person name="Heiman D."/>
            <person name="Hepburn T."/>
            <person name="Howarth C."/>
            <person name="Jen D."/>
            <person name="Larson L."/>
            <person name="Mehta T."/>
            <person name="Neiman D."/>
            <person name="Pearson M."/>
            <person name="Roberts A."/>
            <person name="Saif S."/>
            <person name="Shea T."/>
            <person name="Shenoy N."/>
            <person name="Sisk P."/>
            <person name="Stolte C."/>
            <person name="Sykes S."/>
            <person name="Walk T."/>
            <person name="White J."/>
            <person name="Yandava C."/>
            <person name="Haas B."/>
            <person name="Nusbaum C."/>
            <person name="Birren B."/>
        </authorList>
    </citation>
    <scope>NUCLEOTIDE SEQUENCE [LARGE SCALE GENOMIC DNA]</scope>
    <source>
        <strain evidence="3">ATCC 64411 / 73-15</strain>
    </source>
</reference>
<evidence type="ECO:0000313" key="3">
    <source>
        <dbReference type="Proteomes" id="UP000011715"/>
    </source>
</evidence>
<dbReference type="SUPFAM" id="SSF56219">
    <property type="entry name" value="DNase I-like"/>
    <property type="match status" value="1"/>
</dbReference>
<dbReference type="VEuPathDB" id="FungiDB:MAPG_01434"/>
<dbReference type="EMBL" id="ADBL01000346">
    <property type="status" value="NOT_ANNOTATED_CDS"/>
    <property type="molecule type" value="Genomic_DNA"/>
</dbReference>
<name>A0A0C4DNP0_MAGP6</name>
<dbReference type="Proteomes" id="UP000011715">
    <property type="component" value="Unassembled WGS sequence"/>
</dbReference>
<keyword evidence="3" id="KW-1185">Reference proteome</keyword>
<proteinExistence type="predicted"/>
<evidence type="ECO:0000313" key="2">
    <source>
        <dbReference type="EnsemblFungi" id="MAPG_01434T0"/>
    </source>
</evidence>
<dbReference type="EnsemblFungi" id="MAPG_01434T0">
    <property type="protein sequence ID" value="MAPG_01434T0"/>
    <property type="gene ID" value="MAPG_01434"/>
</dbReference>
<evidence type="ECO:0000313" key="1">
    <source>
        <dbReference type="EMBL" id="KLU82362.1"/>
    </source>
</evidence>
<dbReference type="OMA" id="YRIFENM"/>
<gene>
    <name evidence="1" type="ORF">MAPG_01434</name>
</gene>
<accession>A0A0C4DNP0</accession>
<reference evidence="2" key="5">
    <citation type="submission" date="2015-06" db="UniProtKB">
        <authorList>
            <consortium name="EnsemblFungi"/>
        </authorList>
    </citation>
    <scope>IDENTIFICATION</scope>
    <source>
        <strain evidence="2">ATCC 64411</strain>
    </source>
</reference>
<dbReference type="Gene3D" id="3.60.10.10">
    <property type="entry name" value="Endonuclease/exonuclease/phosphatase"/>
    <property type="match status" value="1"/>
</dbReference>